<comment type="caution">
    <text evidence="2">The sequence shown here is derived from an EMBL/GenBank/DDBJ whole genome shotgun (WGS) entry which is preliminary data.</text>
</comment>
<name>A0AAV2YHV9_9STRA</name>
<feature type="coiled-coil region" evidence="1">
    <location>
        <begin position="223"/>
        <end position="331"/>
    </location>
</feature>
<evidence type="ECO:0000313" key="2">
    <source>
        <dbReference type="EMBL" id="DAZ93156.1"/>
    </source>
</evidence>
<dbReference type="Proteomes" id="UP001146120">
    <property type="component" value="Unassembled WGS sequence"/>
</dbReference>
<reference evidence="2" key="2">
    <citation type="journal article" date="2023" name="Microbiol Resour">
        <title>Decontamination and Annotation of the Draft Genome Sequence of the Oomycete Lagenidium giganteum ARSEF 373.</title>
        <authorList>
            <person name="Morgan W.R."/>
            <person name="Tartar A."/>
        </authorList>
    </citation>
    <scope>NUCLEOTIDE SEQUENCE</scope>
    <source>
        <strain evidence="2">ARSEF 373</strain>
    </source>
</reference>
<keyword evidence="3" id="KW-1185">Reference proteome</keyword>
<protein>
    <submittedName>
        <fullName evidence="2">Uncharacterized protein</fullName>
    </submittedName>
</protein>
<accession>A0AAV2YHV9</accession>
<evidence type="ECO:0000313" key="3">
    <source>
        <dbReference type="Proteomes" id="UP001146120"/>
    </source>
</evidence>
<evidence type="ECO:0000256" key="1">
    <source>
        <dbReference type="SAM" id="Coils"/>
    </source>
</evidence>
<sequence>MQTTVNIVPALGSDSKDSAGELHGQVHVHVQVAHHLPIAPSESARGFFDNVCSPHHQLHDAKSSVSKAKDDDKHDGVDDEMHAWLGAWIWIIVRLAPVGQLDPEDARVQYQFTPWTESYVFSVDHTNAIKVLVTEELMAHVSTHLLQFNFLSPPPAPPAPAPVATAMEPMQVAPPAREVDVTPVEVPAPAPAEVKEPSGLPLEQAMALASELEAARHAAAAAAREHELRLQAKDALLDEAQRARERDRTDWLNERKRHDEVTQHLENMATQLEEQKKDKQHLLSNVQDHASKTDQAFELLKQRMAADAKEREELQRRLNALEEEKLELMKKSRVCVLQ</sequence>
<organism evidence="2 3">
    <name type="scientific">Lagenidium giganteum</name>
    <dbReference type="NCBI Taxonomy" id="4803"/>
    <lineage>
        <taxon>Eukaryota</taxon>
        <taxon>Sar</taxon>
        <taxon>Stramenopiles</taxon>
        <taxon>Oomycota</taxon>
        <taxon>Peronosporomycetes</taxon>
        <taxon>Pythiales</taxon>
        <taxon>Pythiaceae</taxon>
    </lineage>
</organism>
<reference evidence="2" key="1">
    <citation type="submission" date="2022-11" db="EMBL/GenBank/DDBJ databases">
        <authorList>
            <person name="Morgan W.R."/>
            <person name="Tartar A."/>
        </authorList>
    </citation>
    <scope>NUCLEOTIDE SEQUENCE</scope>
    <source>
        <strain evidence="2">ARSEF 373</strain>
    </source>
</reference>
<dbReference type="AlphaFoldDB" id="A0AAV2YHV9"/>
<keyword evidence="1" id="KW-0175">Coiled coil</keyword>
<dbReference type="EMBL" id="DAKRPA010000340">
    <property type="protein sequence ID" value="DAZ93156.1"/>
    <property type="molecule type" value="Genomic_DNA"/>
</dbReference>
<gene>
    <name evidence="2" type="ORF">N0F65_006355</name>
</gene>
<proteinExistence type="predicted"/>